<evidence type="ECO:0000256" key="5">
    <source>
        <dbReference type="ARBA" id="ARBA00022989"/>
    </source>
</evidence>
<gene>
    <name evidence="9" type="ORF">A3B54_04160</name>
</gene>
<dbReference type="InterPro" id="IPR036259">
    <property type="entry name" value="MFS_trans_sf"/>
</dbReference>
<dbReference type="GO" id="GO:0005886">
    <property type="term" value="C:plasma membrane"/>
    <property type="evidence" value="ECO:0007669"/>
    <property type="project" value="UniProtKB-SubCell"/>
</dbReference>
<dbReference type="Pfam" id="PF05977">
    <property type="entry name" value="MFS_3"/>
    <property type="match status" value="1"/>
</dbReference>
<evidence type="ECO:0000256" key="1">
    <source>
        <dbReference type="ARBA" id="ARBA00004651"/>
    </source>
</evidence>
<dbReference type="GO" id="GO:0022857">
    <property type="term" value="F:transmembrane transporter activity"/>
    <property type="evidence" value="ECO:0007669"/>
    <property type="project" value="InterPro"/>
</dbReference>
<dbReference type="Proteomes" id="UP000177039">
    <property type="component" value="Unassembled WGS sequence"/>
</dbReference>
<evidence type="ECO:0000256" key="7">
    <source>
        <dbReference type="SAM" id="Phobius"/>
    </source>
</evidence>
<feature type="transmembrane region" description="Helical" evidence="7">
    <location>
        <begin position="370"/>
        <end position="393"/>
    </location>
</feature>
<feature type="transmembrane region" description="Helical" evidence="7">
    <location>
        <begin position="310"/>
        <end position="329"/>
    </location>
</feature>
<keyword evidence="2" id="KW-0813">Transport</keyword>
<sequence>MSKEERYLQNKSPEIIVEKSLGVASKILVIFPALAGRNYQLYFCGQFISLIGTWLQIVAQSWLVLVLTNSAFLIGLVAAIAALPTLLFSLFGGALVDRLSKRKILLFTQSASMILAFILGFLTVFKLINVSEIIFLAFLSGTVMAIDAPARQAFVIKMVGKKDLASAIALNSGIFNSARIIGPSLAGFLIASVGTGGAFIVNGISYIAVLIALFFIRVREVPAKDQQHPIEAIRRGVLYAYKHPIIRNLLLFTGIVSVFGWSYGVILPYVVQNTFHIGAAGLGYFYAASGLGALVSTFLVSAYSKKINNLVFILGGNSIFALSMVVFTITDNFVFALPFLFLAGLGLLSQFSTINTTIQHLVEDKYRGRVMSLYTIMFFGMAPLGNFQIGFFSEHFGPAFAIRLGAAITFFFGVFILLYRGRIKKAFVIYQDKNHQW</sequence>
<protein>
    <submittedName>
        <fullName evidence="9">MFS transporter</fullName>
    </submittedName>
</protein>
<evidence type="ECO:0000256" key="4">
    <source>
        <dbReference type="ARBA" id="ARBA00022692"/>
    </source>
</evidence>
<feature type="transmembrane region" description="Helical" evidence="7">
    <location>
        <begin position="335"/>
        <end position="358"/>
    </location>
</feature>
<reference evidence="9 10" key="1">
    <citation type="journal article" date="2016" name="Nat. Commun.">
        <title>Thousands of microbial genomes shed light on interconnected biogeochemical processes in an aquifer system.</title>
        <authorList>
            <person name="Anantharaman K."/>
            <person name="Brown C.T."/>
            <person name="Hug L.A."/>
            <person name="Sharon I."/>
            <person name="Castelle C.J."/>
            <person name="Probst A.J."/>
            <person name="Thomas B.C."/>
            <person name="Singh A."/>
            <person name="Wilkins M.J."/>
            <person name="Karaoz U."/>
            <person name="Brodie E.L."/>
            <person name="Williams K.H."/>
            <person name="Hubbard S.S."/>
            <person name="Banfield J.F."/>
        </authorList>
    </citation>
    <scope>NUCLEOTIDE SEQUENCE [LARGE SCALE GENOMIC DNA]</scope>
</reference>
<feature type="domain" description="Major facilitator superfamily (MFS) profile" evidence="8">
    <location>
        <begin position="38"/>
        <end position="424"/>
    </location>
</feature>
<evidence type="ECO:0000313" key="9">
    <source>
        <dbReference type="EMBL" id="OGD98278.1"/>
    </source>
</evidence>
<organism evidence="9 10">
    <name type="scientific">Candidatus Curtissbacteria bacterium RIFCSPLOWO2_01_FULL_42_50</name>
    <dbReference type="NCBI Taxonomy" id="1797730"/>
    <lineage>
        <taxon>Bacteria</taxon>
        <taxon>Candidatus Curtissiibacteriota</taxon>
    </lineage>
</organism>
<dbReference type="PANTHER" id="PTHR23513">
    <property type="entry name" value="INTEGRAL MEMBRANE EFFLUX PROTEIN-RELATED"/>
    <property type="match status" value="1"/>
</dbReference>
<feature type="transmembrane region" description="Helical" evidence="7">
    <location>
        <begin position="71"/>
        <end position="92"/>
    </location>
</feature>
<evidence type="ECO:0000256" key="6">
    <source>
        <dbReference type="ARBA" id="ARBA00023136"/>
    </source>
</evidence>
<evidence type="ECO:0000256" key="3">
    <source>
        <dbReference type="ARBA" id="ARBA00022475"/>
    </source>
</evidence>
<accession>A0A1F5H2F4</accession>
<feature type="transmembrane region" description="Helical" evidence="7">
    <location>
        <begin position="167"/>
        <end position="191"/>
    </location>
</feature>
<dbReference type="InterPro" id="IPR010290">
    <property type="entry name" value="TM_effector"/>
</dbReference>
<dbReference type="PROSITE" id="PS50850">
    <property type="entry name" value="MFS"/>
    <property type="match status" value="1"/>
</dbReference>
<dbReference type="InterPro" id="IPR020846">
    <property type="entry name" value="MFS_dom"/>
</dbReference>
<evidence type="ECO:0000313" key="10">
    <source>
        <dbReference type="Proteomes" id="UP000177039"/>
    </source>
</evidence>
<feature type="transmembrane region" description="Helical" evidence="7">
    <location>
        <begin position="197"/>
        <end position="216"/>
    </location>
</feature>
<dbReference type="AlphaFoldDB" id="A0A1F5H2F4"/>
<dbReference type="Gene3D" id="1.20.1250.20">
    <property type="entry name" value="MFS general substrate transporter like domains"/>
    <property type="match status" value="1"/>
</dbReference>
<dbReference type="EMBL" id="MFBT01000039">
    <property type="protein sequence ID" value="OGD98278.1"/>
    <property type="molecule type" value="Genomic_DNA"/>
</dbReference>
<dbReference type="CDD" id="cd06173">
    <property type="entry name" value="MFS_MefA_like"/>
    <property type="match status" value="1"/>
</dbReference>
<name>A0A1F5H2F4_9BACT</name>
<dbReference type="SUPFAM" id="SSF103473">
    <property type="entry name" value="MFS general substrate transporter"/>
    <property type="match status" value="1"/>
</dbReference>
<evidence type="ECO:0000259" key="8">
    <source>
        <dbReference type="PROSITE" id="PS50850"/>
    </source>
</evidence>
<dbReference type="PANTHER" id="PTHR23513:SF11">
    <property type="entry name" value="STAPHYLOFERRIN A TRANSPORTER"/>
    <property type="match status" value="1"/>
</dbReference>
<feature type="transmembrane region" description="Helical" evidence="7">
    <location>
        <begin position="41"/>
        <end position="65"/>
    </location>
</feature>
<feature type="transmembrane region" description="Helical" evidence="7">
    <location>
        <begin position="128"/>
        <end position="146"/>
    </location>
</feature>
<evidence type="ECO:0000256" key="2">
    <source>
        <dbReference type="ARBA" id="ARBA00022448"/>
    </source>
</evidence>
<feature type="transmembrane region" description="Helical" evidence="7">
    <location>
        <begin position="283"/>
        <end position="303"/>
    </location>
</feature>
<feature type="transmembrane region" description="Helical" evidence="7">
    <location>
        <begin position="104"/>
        <end position="122"/>
    </location>
</feature>
<feature type="transmembrane region" description="Helical" evidence="7">
    <location>
        <begin position="249"/>
        <end position="271"/>
    </location>
</feature>
<feature type="transmembrane region" description="Helical" evidence="7">
    <location>
        <begin position="399"/>
        <end position="419"/>
    </location>
</feature>
<comment type="caution">
    <text evidence="9">The sequence shown here is derived from an EMBL/GenBank/DDBJ whole genome shotgun (WGS) entry which is preliminary data.</text>
</comment>
<proteinExistence type="predicted"/>
<keyword evidence="6 7" id="KW-0472">Membrane</keyword>
<keyword evidence="3" id="KW-1003">Cell membrane</keyword>
<keyword evidence="4 7" id="KW-0812">Transmembrane</keyword>
<comment type="subcellular location">
    <subcellularLocation>
        <location evidence="1">Cell membrane</location>
        <topology evidence="1">Multi-pass membrane protein</topology>
    </subcellularLocation>
</comment>
<keyword evidence="5 7" id="KW-1133">Transmembrane helix</keyword>